<accession>A0A0P8Z0K6</accession>
<dbReference type="Proteomes" id="UP000050326">
    <property type="component" value="Unassembled WGS sequence"/>
</dbReference>
<proteinExistence type="predicted"/>
<organism evidence="3 4">
    <name type="scientific">Oxobacter pfennigii</name>
    <dbReference type="NCBI Taxonomy" id="36849"/>
    <lineage>
        <taxon>Bacteria</taxon>
        <taxon>Bacillati</taxon>
        <taxon>Bacillota</taxon>
        <taxon>Clostridia</taxon>
        <taxon>Eubacteriales</taxon>
        <taxon>Clostridiaceae</taxon>
        <taxon>Oxobacter</taxon>
    </lineage>
</organism>
<dbReference type="STRING" id="36849.OXPF_09300"/>
<name>A0A0P8Z0K6_9CLOT</name>
<dbReference type="EMBL" id="LKET01000021">
    <property type="protein sequence ID" value="KPU45697.1"/>
    <property type="molecule type" value="Genomic_DNA"/>
</dbReference>
<dbReference type="Gene3D" id="3.20.20.70">
    <property type="entry name" value="Aldolase class I"/>
    <property type="match status" value="1"/>
</dbReference>
<dbReference type="InterPro" id="IPR054691">
    <property type="entry name" value="LeuA/HCS_post-cat"/>
</dbReference>
<gene>
    <name evidence="3" type="primary">leuA_2</name>
    <name evidence="3" type="ORF">OXPF_09300</name>
</gene>
<dbReference type="GO" id="GO:0003852">
    <property type="term" value="F:2-isopropylmalate synthase activity"/>
    <property type="evidence" value="ECO:0007669"/>
    <property type="project" value="UniProtKB-EC"/>
</dbReference>
<dbReference type="OrthoDB" id="503431at2"/>
<keyword evidence="1 3" id="KW-0808">Transferase</keyword>
<evidence type="ECO:0000313" key="4">
    <source>
        <dbReference type="Proteomes" id="UP000050326"/>
    </source>
</evidence>
<evidence type="ECO:0000313" key="3">
    <source>
        <dbReference type="EMBL" id="KPU45697.1"/>
    </source>
</evidence>
<sequence length="348" mass="39242">MPQNTEIIDRTVLEILKSSANINKEDLKNLSHMIEAVGAGFQELDKSAVGYFDIFPDKTDFLYKAEDINDVKIIRKYGFENVVINIKNIKEFMKSNYCRYFNGFTTLEVECNTLKDAVMILENNDYVDLASIDCIRMKGLYKQAPYLVKQHLEYIRENFRKRIHLSPVNTFNCAGAVCIEGIGSGVDYVTSSFCGKGMGGGWAALEELIMSSIVIYGKDIEADTEILPQAAHIFQKITGSFIHQQKPVLGCDIFKCESGIHVDGIYKNPALYEPYLPETVGKKREIVLGKHSGAAALIIKLQEMDMDIINSDKIRLVLDKIREKSITLKGDIRLLDVIKIIEEYNSAV</sequence>
<comment type="caution">
    <text evidence="3">The sequence shown here is derived from an EMBL/GenBank/DDBJ whole genome shotgun (WGS) entry which is preliminary data.</text>
</comment>
<feature type="domain" description="2-isopropylmalate synthase/homocitrate synthase post-catalytic" evidence="2">
    <location>
        <begin position="249"/>
        <end position="323"/>
    </location>
</feature>
<protein>
    <submittedName>
        <fullName evidence="3">2-isopropylmalate synthase</fullName>
        <ecNumber evidence="3">2.3.3.13</ecNumber>
    </submittedName>
</protein>
<evidence type="ECO:0000256" key="1">
    <source>
        <dbReference type="ARBA" id="ARBA00022679"/>
    </source>
</evidence>
<dbReference type="Pfam" id="PF22617">
    <property type="entry name" value="HCS_D2"/>
    <property type="match status" value="1"/>
</dbReference>
<dbReference type="EC" id="2.3.3.13" evidence="3"/>
<dbReference type="SUPFAM" id="SSF51569">
    <property type="entry name" value="Aldolase"/>
    <property type="match status" value="1"/>
</dbReference>
<keyword evidence="3" id="KW-0012">Acyltransferase</keyword>
<evidence type="ECO:0000259" key="2">
    <source>
        <dbReference type="Pfam" id="PF22617"/>
    </source>
</evidence>
<keyword evidence="4" id="KW-1185">Reference proteome</keyword>
<dbReference type="InterPro" id="IPR013785">
    <property type="entry name" value="Aldolase_TIM"/>
</dbReference>
<dbReference type="AlphaFoldDB" id="A0A0P8Z0K6"/>
<reference evidence="3 4" key="1">
    <citation type="submission" date="2015-09" db="EMBL/GenBank/DDBJ databases">
        <title>Genome sequence of Oxobacter pfennigii DSM 3222.</title>
        <authorList>
            <person name="Poehlein A."/>
            <person name="Bengelsdorf F.R."/>
            <person name="Schiel-Bengelsdorf B."/>
            <person name="Duerre P."/>
            <person name="Daniel R."/>
        </authorList>
    </citation>
    <scope>NUCLEOTIDE SEQUENCE [LARGE SCALE GENOMIC DNA]</scope>
    <source>
        <strain evidence="3 4">DSM 3222</strain>
    </source>
</reference>
<dbReference type="PANTHER" id="PTHR42880:SF1">
    <property type="entry name" value="ISOPROPYLMALATE_HOMOCITRATE_CITRAMALATE SYNTHASE FAMILY PROTEIN"/>
    <property type="match status" value="1"/>
</dbReference>
<dbReference type="Gene3D" id="1.10.238.260">
    <property type="match status" value="1"/>
</dbReference>
<dbReference type="PANTHER" id="PTHR42880">
    <property type="entry name" value="HOMOCITRATE SYNTHASE"/>
    <property type="match status" value="1"/>
</dbReference>
<dbReference type="RefSeq" id="WP_054874031.1">
    <property type="nucleotide sequence ID" value="NZ_LKET01000021.1"/>
</dbReference>